<dbReference type="Proteomes" id="UP001529510">
    <property type="component" value="Unassembled WGS sequence"/>
</dbReference>
<feature type="non-terminal residue" evidence="1">
    <location>
        <position position="53"/>
    </location>
</feature>
<accession>A0ABD0NAE6</accession>
<name>A0ABD0NAE6_CIRMR</name>
<evidence type="ECO:0000313" key="1">
    <source>
        <dbReference type="EMBL" id="KAL0159049.1"/>
    </source>
</evidence>
<gene>
    <name evidence="1" type="ORF">M9458_047125</name>
</gene>
<keyword evidence="2" id="KW-1185">Reference proteome</keyword>
<dbReference type="EMBL" id="JAMKFB020000023">
    <property type="protein sequence ID" value="KAL0159049.1"/>
    <property type="molecule type" value="Genomic_DNA"/>
</dbReference>
<reference evidence="1 2" key="1">
    <citation type="submission" date="2024-05" db="EMBL/GenBank/DDBJ databases">
        <title>Genome sequencing and assembly of Indian major carp, Cirrhinus mrigala (Hamilton, 1822).</title>
        <authorList>
            <person name="Mohindra V."/>
            <person name="Chowdhury L.M."/>
            <person name="Lal K."/>
            <person name="Jena J.K."/>
        </authorList>
    </citation>
    <scope>NUCLEOTIDE SEQUENCE [LARGE SCALE GENOMIC DNA]</scope>
    <source>
        <strain evidence="1">CM1030</strain>
        <tissue evidence="1">Blood</tissue>
    </source>
</reference>
<proteinExistence type="predicted"/>
<dbReference type="AlphaFoldDB" id="A0ABD0NAE6"/>
<comment type="caution">
    <text evidence="1">The sequence shown here is derived from an EMBL/GenBank/DDBJ whole genome shotgun (WGS) entry which is preliminary data.</text>
</comment>
<organism evidence="1 2">
    <name type="scientific">Cirrhinus mrigala</name>
    <name type="common">Mrigala</name>
    <dbReference type="NCBI Taxonomy" id="683832"/>
    <lineage>
        <taxon>Eukaryota</taxon>
        <taxon>Metazoa</taxon>
        <taxon>Chordata</taxon>
        <taxon>Craniata</taxon>
        <taxon>Vertebrata</taxon>
        <taxon>Euteleostomi</taxon>
        <taxon>Actinopterygii</taxon>
        <taxon>Neopterygii</taxon>
        <taxon>Teleostei</taxon>
        <taxon>Ostariophysi</taxon>
        <taxon>Cypriniformes</taxon>
        <taxon>Cyprinidae</taxon>
        <taxon>Labeoninae</taxon>
        <taxon>Labeonini</taxon>
        <taxon>Cirrhinus</taxon>
    </lineage>
</organism>
<protein>
    <submittedName>
        <fullName evidence="1">Uncharacterized protein</fullName>
    </submittedName>
</protein>
<sequence>MAGYDVTASSALKMAAVRTLSRNAGMILLFFLGVFAAAKSDEQVPLVAWASDG</sequence>
<evidence type="ECO:0000313" key="2">
    <source>
        <dbReference type="Proteomes" id="UP001529510"/>
    </source>
</evidence>